<accession>A0ACB9ZNF2</accession>
<evidence type="ECO:0000313" key="2">
    <source>
        <dbReference type="Proteomes" id="UP001060085"/>
    </source>
</evidence>
<dbReference type="Proteomes" id="UP001060085">
    <property type="component" value="Linkage Group LG08"/>
</dbReference>
<dbReference type="EMBL" id="CM044708">
    <property type="protein sequence ID" value="KAI5648341.1"/>
    <property type="molecule type" value="Genomic_DNA"/>
</dbReference>
<sequence length="147" mass="16903">MRMGPVFVCDKDEACTGDEGHQLKRKTDLMERLSKSRHLEELHKHQSGDKKGQYVDFHSEEFWARFHEVRQKGEEEALLAIVSGGLDRSRLYGVGSEAAHLRAESSRAIAGLPTCCLEAEKRIMRWVEASVSGFYAFFDEHMRRFVE</sequence>
<name>A0ACB9ZNF2_CATRO</name>
<proteinExistence type="predicted"/>
<organism evidence="1 2">
    <name type="scientific">Catharanthus roseus</name>
    <name type="common">Madagascar periwinkle</name>
    <name type="synonym">Vinca rosea</name>
    <dbReference type="NCBI Taxonomy" id="4058"/>
    <lineage>
        <taxon>Eukaryota</taxon>
        <taxon>Viridiplantae</taxon>
        <taxon>Streptophyta</taxon>
        <taxon>Embryophyta</taxon>
        <taxon>Tracheophyta</taxon>
        <taxon>Spermatophyta</taxon>
        <taxon>Magnoliopsida</taxon>
        <taxon>eudicotyledons</taxon>
        <taxon>Gunneridae</taxon>
        <taxon>Pentapetalae</taxon>
        <taxon>asterids</taxon>
        <taxon>lamiids</taxon>
        <taxon>Gentianales</taxon>
        <taxon>Apocynaceae</taxon>
        <taxon>Rauvolfioideae</taxon>
        <taxon>Vinceae</taxon>
        <taxon>Catharanthinae</taxon>
        <taxon>Catharanthus</taxon>
    </lineage>
</organism>
<evidence type="ECO:0000313" key="1">
    <source>
        <dbReference type="EMBL" id="KAI5648341.1"/>
    </source>
</evidence>
<reference evidence="2" key="1">
    <citation type="journal article" date="2023" name="Nat. Plants">
        <title>Single-cell RNA sequencing provides a high-resolution roadmap for understanding the multicellular compartmentation of specialized metabolism.</title>
        <authorList>
            <person name="Sun S."/>
            <person name="Shen X."/>
            <person name="Li Y."/>
            <person name="Li Y."/>
            <person name="Wang S."/>
            <person name="Li R."/>
            <person name="Zhang H."/>
            <person name="Shen G."/>
            <person name="Guo B."/>
            <person name="Wei J."/>
            <person name="Xu J."/>
            <person name="St-Pierre B."/>
            <person name="Chen S."/>
            <person name="Sun C."/>
        </authorList>
    </citation>
    <scope>NUCLEOTIDE SEQUENCE [LARGE SCALE GENOMIC DNA]</scope>
</reference>
<gene>
    <name evidence="1" type="ORF">M9H77_34346</name>
</gene>
<keyword evidence="2" id="KW-1185">Reference proteome</keyword>
<comment type="caution">
    <text evidence="1">The sequence shown here is derived from an EMBL/GenBank/DDBJ whole genome shotgun (WGS) entry which is preliminary data.</text>
</comment>
<protein>
    <submittedName>
        <fullName evidence="1">Uncharacterized protein</fullName>
    </submittedName>
</protein>